<dbReference type="UniPathway" id="UPA00251">
    <property type="reaction ID" value="UER00320"/>
</dbReference>
<keyword evidence="3" id="KW-1185">Reference proteome</keyword>
<dbReference type="Pfam" id="PF02602">
    <property type="entry name" value="HEM4"/>
    <property type="match status" value="1"/>
</dbReference>
<dbReference type="InterPro" id="IPR003754">
    <property type="entry name" value="4pyrrol_synth_uPrphyn_synth"/>
</dbReference>
<organism evidence="2 3">
    <name type="scientific">Kockovaella imperatae</name>
    <dbReference type="NCBI Taxonomy" id="4999"/>
    <lineage>
        <taxon>Eukaryota</taxon>
        <taxon>Fungi</taxon>
        <taxon>Dikarya</taxon>
        <taxon>Basidiomycota</taxon>
        <taxon>Agaricomycotina</taxon>
        <taxon>Tremellomycetes</taxon>
        <taxon>Tremellales</taxon>
        <taxon>Cuniculitremaceae</taxon>
        <taxon>Kockovaella</taxon>
    </lineage>
</organism>
<dbReference type="GO" id="GO:0006782">
    <property type="term" value="P:protoporphyrinogen IX biosynthetic process"/>
    <property type="evidence" value="ECO:0007669"/>
    <property type="project" value="UniProtKB-UniPathway"/>
</dbReference>
<dbReference type="AlphaFoldDB" id="A0A1Y1U7S5"/>
<dbReference type="CDD" id="cd06578">
    <property type="entry name" value="HemD"/>
    <property type="match status" value="1"/>
</dbReference>
<sequence length="272" mass="29988">MTTTSPTSRKVYLFRKPSIPDAYLDAFRSAFFDPECISVLQEIYELEELATVVNQGGQSYDAVVISSKRGAEGWVRAAEQARQMKTSWSTTPLYAVGKSTFDVLTSTSYSDPASALPSLSEYRIAKSGSALVDLIRRDDTGRPPTGHWLIVRGDKSNEEVANGLRGMGKRVTEVIVYRTLEDPDLRSSLHALHSGWLVFFAPSSAEMVLAHLSQRQELSPRAGAASSRYRIAAIGQTTRKFLEDRGYRVDAVADEPTAYGLLHSVKDASTSW</sequence>
<comment type="caution">
    <text evidence="2">The sequence shown here is derived from an EMBL/GenBank/DDBJ whole genome shotgun (WGS) entry which is preliminary data.</text>
</comment>
<feature type="domain" description="Tetrapyrrole biosynthesis uroporphyrinogen III synthase" evidence="1">
    <location>
        <begin position="23"/>
        <end position="262"/>
    </location>
</feature>
<dbReference type="PANTHER" id="PTHR12390">
    <property type="entry name" value="UROPORPHYRINOGEN III SYNTHASE"/>
    <property type="match status" value="1"/>
</dbReference>
<dbReference type="PANTHER" id="PTHR12390:SF0">
    <property type="entry name" value="UROPORPHYRINOGEN-III SYNTHASE"/>
    <property type="match status" value="1"/>
</dbReference>
<evidence type="ECO:0000313" key="3">
    <source>
        <dbReference type="Proteomes" id="UP000193218"/>
    </source>
</evidence>
<reference evidence="2 3" key="1">
    <citation type="submission" date="2017-03" db="EMBL/GenBank/DDBJ databases">
        <title>Widespread Adenine N6-methylation of Active Genes in Fungi.</title>
        <authorList>
            <consortium name="DOE Joint Genome Institute"/>
            <person name="Mondo S.J."/>
            <person name="Dannebaum R.O."/>
            <person name="Kuo R.C."/>
            <person name="Louie K.B."/>
            <person name="Bewick A.J."/>
            <person name="Labutti K."/>
            <person name="Haridas S."/>
            <person name="Kuo A."/>
            <person name="Salamov A."/>
            <person name="Ahrendt S.R."/>
            <person name="Lau R."/>
            <person name="Bowen B.P."/>
            <person name="Lipzen A."/>
            <person name="Sullivan W."/>
            <person name="Andreopoulos W.B."/>
            <person name="Clum A."/>
            <person name="Lindquist E."/>
            <person name="Daum C."/>
            <person name="Northen T.R."/>
            <person name="Ramamoorthy G."/>
            <person name="Schmitz R.J."/>
            <person name="Gryganskyi A."/>
            <person name="Culley D."/>
            <person name="Magnuson J."/>
            <person name="James T.Y."/>
            <person name="O'Malley M.A."/>
            <person name="Stajich J.E."/>
            <person name="Spatafora J.W."/>
            <person name="Visel A."/>
            <person name="Grigoriev I.V."/>
        </authorList>
    </citation>
    <scope>NUCLEOTIDE SEQUENCE [LARGE SCALE GENOMIC DNA]</scope>
    <source>
        <strain evidence="2 3">NRRL Y-17943</strain>
    </source>
</reference>
<dbReference type="GeneID" id="33559040"/>
<dbReference type="OrthoDB" id="5595751at2759"/>
<dbReference type="GO" id="GO:0004852">
    <property type="term" value="F:uroporphyrinogen-III synthase activity"/>
    <property type="evidence" value="ECO:0007669"/>
    <property type="project" value="InterPro"/>
</dbReference>
<dbReference type="EMBL" id="NBSH01000019">
    <property type="protein sequence ID" value="ORX33594.1"/>
    <property type="molecule type" value="Genomic_DNA"/>
</dbReference>
<dbReference type="SUPFAM" id="SSF69618">
    <property type="entry name" value="HemD-like"/>
    <property type="match status" value="1"/>
</dbReference>
<gene>
    <name evidence="2" type="ORF">BD324DRAFT_639452</name>
</gene>
<dbReference type="GO" id="GO:0005829">
    <property type="term" value="C:cytosol"/>
    <property type="evidence" value="ECO:0007669"/>
    <property type="project" value="TreeGrafter"/>
</dbReference>
<dbReference type="Gene3D" id="3.40.50.10090">
    <property type="match status" value="2"/>
</dbReference>
<accession>A0A1Y1U7S5</accession>
<dbReference type="STRING" id="4999.A0A1Y1U7S5"/>
<proteinExistence type="predicted"/>
<dbReference type="RefSeq" id="XP_021867913.1">
    <property type="nucleotide sequence ID" value="XM_022017231.1"/>
</dbReference>
<name>A0A1Y1U7S5_9TREE</name>
<dbReference type="GO" id="GO:0006780">
    <property type="term" value="P:uroporphyrinogen III biosynthetic process"/>
    <property type="evidence" value="ECO:0007669"/>
    <property type="project" value="InterPro"/>
</dbReference>
<evidence type="ECO:0000313" key="2">
    <source>
        <dbReference type="EMBL" id="ORX33594.1"/>
    </source>
</evidence>
<dbReference type="InterPro" id="IPR036108">
    <property type="entry name" value="4pyrrol_syn_uPrphyn_synt_sf"/>
</dbReference>
<evidence type="ECO:0000259" key="1">
    <source>
        <dbReference type="Pfam" id="PF02602"/>
    </source>
</evidence>
<protein>
    <submittedName>
        <fullName evidence="2">Tetrapyrrole biosynthesis, uroporphyrinogen III synthase</fullName>
    </submittedName>
</protein>
<dbReference type="Proteomes" id="UP000193218">
    <property type="component" value="Unassembled WGS sequence"/>
</dbReference>
<dbReference type="InParanoid" id="A0A1Y1U7S5"/>
<dbReference type="InterPro" id="IPR039793">
    <property type="entry name" value="UROS/Hem4"/>
</dbReference>